<reference evidence="10" key="1">
    <citation type="journal article" date="2019" name="Int. J. Syst. Evol. Microbiol.">
        <title>The Global Catalogue of Microorganisms (GCM) 10K type strain sequencing project: providing services to taxonomists for standard genome sequencing and annotation.</title>
        <authorList>
            <consortium name="The Broad Institute Genomics Platform"/>
            <consortium name="The Broad Institute Genome Sequencing Center for Infectious Disease"/>
            <person name="Wu L."/>
            <person name="Ma J."/>
        </authorList>
    </citation>
    <scope>NUCLEOTIDE SEQUENCE [LARGE SCALE GENOMIC DNA]</scope>
    <source>
        <strain evidence="10">CCM 7043</strain>
    </source>
</reference>
<keyword evidence="4 7" id="KW-0812">Transmembrane</keyword>
<feature type="transmembrane region" description="Helical" evidence="7">
    <location>
        <begin position="93"/>
        <end position="113"/>
    </location>
</feature>
<dbReference type="Proteomes" id="UP001597114">
    <property type="component" value="Unassembled WGS sequence"/>
</dbReference>
<keyword evidence="3" id="KW-1003">Cell membrane</keyword>
<feature type="transmembrane region" description="Helical" evidence="7">
    <location>
        <begin position="29"/>
        <end position="53"/>
    </location>
</feature>
<protein>
    <submittedName>
        <fullName evidence="9">Carbohydrate ABC transporter permease</fullName>
    </submittedName>
</protein>
<dbReference type="EMBL" id="JBHUCO010000069">
    <property type="protein sequence ID" value="MFD1523710.1"/>
    <property type="molecule type" value="Genomic_DNA"/>
</dbReference>
<keyword evidence="6 7" id="KW-0472">Membrane</keyword>
<evidence type="ECO:0000256" key="7">
    <source>
        <dbReference type="RuleBase" id="RU363032"/>
    </source>
</evidence>
<organism evidence="9 10">
    <name type="scientific">Pseudonocardia yunnanensis</name>
    <dbReference type="NCBI Taxonomy" id="58107"/>
    <lineage>
        <taxon>Bacteria</taxon>
        <taxon>Bacillati</taxon>
        <taxon>Actinomycetota</taxon>
        <taxon>Actinomycetes</taxon>
        <taxon>Pseudonocardiales</taxon>
        <taxon>Pseudonocardiaceae</taxon>
        <taxon>Pseudonocardia</taxon>
    </lineage>
</organism>
<dbReference type="InterPro" id="IPR035906">
    <property type="entry name" value="MetI-like_sf"/>
</dbReference>
<dbReference type="SUPFAM" id="SSF161098">
    <property type="entry name" value="MetI-like"/>
    <property type="match status" value="1"/>
</dbReference>
<feature type="transmembrane region" description="Helical" evidence="7">
    <location>
        <begin position="280"/>
        <end position="302"/>
    </location>
</feature>
<dbReference type="InterPro" id="IPR051393">
    <property type="entry name" value="ABC_transporter_permease"/>
</dbReference>
<dbReference type="InterPro" id="IPR000515">
    <property type="entry name" value="MetI-like"/>
</dbReference>
<keyword evidence="10" id="KW-1185">Reference proteome</keyword>
<dbReference type="Pfam" id="PF00528">
    <property type="entry name" value="BPD_transp_1"/>
    <property type="match status" value="1"/>
</dbReference>
<sequence>MSVLTPAAADVAAPEPSVARTTGRRSPRLVLTIALFLLPAVALVAVLMILPFLETIYRSFFVDNGFTRTWAGVDNYVTLFTSAGFGQTVLNTLMWVAGTLALPVVIGLLVAVGTHGLRWGNAARFSLVLPYALSGAATAVVWTFVLRDDGALNGGLAALGLADLQQGWLLHWPLNTVVMILASTWQGTGVAVILFLIGLQAIPPSTVEAARLDGASGVRLFWHITLPQLRPITVVVVGISVVNSLKTFDIVWLLTQGGPGTASETLALSMYRETFTLARYGAGAAVAVVLTLVVVAASWIYLRRQLRTS</sequence>
<evidence type="ECO:0000256" key="2">
    <source>
        <dbReference type="ARBA" id="ARBA00022448"/>
    </source>
</evidence>
<feature type="transmembrane region" description="Helical" evidence="7">
    <location>
        <begin position="220"/>
        <end position="242"/>
    </location>
</feature>
<evidence type="ECO:0000256" key="1">
    <source>
        <dbReference type="ARBA" id="ARBA00004651"/>
    </source>
</evidence>
<dbReference type="PANTHER" id="PTHR30193">
    <property type="entry name" value="ABC TRANSPORTER PERMEASE PROTEIN"/>
    <property type="match status" value="1"/>
</dbReference>
<dbReference type="PANTHER" id="PTHR30193:SF37">
    <property type="entry name" value="INNER MEMBRANE ABC TRANSPORTER PERMEASE PROTEIN YCJO"/>
    <property type="match status" value="1"/>
</dbReference>
<name>A0ABW4F9M9_9PSEU</name>
<gene>
    <name evidence="9" type="ORF">ACFSJD_39935</name>
</gene>
<dbReference type="PROSITE" id="PS50928">
    <property type="entry name" value="ABC_TM1"/>
    <property type="match status" value="1"/>
</dbReference>
<comment type="similarity">
    <text evidence="7">Belongs to the binding-protein-dependent transport system permease family.</text>
</comment>
<keyword evidence="5 7" id="KW-1133">Transmembrane helix</keyword>
<evidence type="ECO:0000256" key="5">
    <source>
        <dbReference type="ARBA" id="ARBA00022989"/>
    </source>
</evidence>
<dbReference type="Gene3D" id="1.10.3720.10">
    <property type="entry name" value="MetI-like"/>
    <property type="match status" value="1"/>
</dbReference>
<feature type="transmembrane region" description="Helical" evidence="7">
    <location>
        <begin position="125"/>
        <end position="145"/>
    </location>
</feature>
<evidence type="ECO:0000313" key="9">
    <source>
        <dbReference type="EMBL" id="MFD1523710.1"/>
    </source>
</evidence>
<evidence type="ECO:0000256" key="4">
    <source>
        <dbReference type="ARBA" id="ARBA00022692"/>
    </source>
</evidence>
<comment type="caution">
    <text evidence="9">The sequence shown here is derived from an EMBL/GenBank/DDBJ whole genome shotgun (WGS) entry which is preliminary data.</text>
</comment>
<feature type="transmembrane region" description="Helical" evidence="7">
    <location>
        <begin position="177"/>
        <end position="199"/>
    </location>
</feature>
<keyword evidence="2 7" id="KW-0813">Transport</keyword>
<accession>A0ABW4F9M9</accession>
<evidence type="ECO:0000256" key="6">
    <source>
        <dbReference type="ARBA" id="ARBA00023136"/>
    </source>
</evidence>
<evidence type="ECO:0000256" key="3">
    <source>
        <dbReference type="ARBA" id="ARBA00022475"/>
    </source>
</evidence>
<comment type="subcellular location">
    <subcellularLocation>
        <location evidence="1 7">Cell membrane</location>
        <topology evidence="1 7">Multi-pass membrane protein</topology>
    </subcellularLocation>
</comment>
<feature type="domain" description="ABC transmembrane type-1" evidence="8">
    <location>
        <begin position="89"/>
        <end position="301"/>
    </location>
</feature>
<dbReference type="CDD" id="cd06261">
    <property type="entry name" value="TM_PBP2"/>
    <property type="match status" value="1"/>
</dbReference>
<evidence type="ECO:0000259" key="8">
    <source>
        <dbReference type="PROSITE" id="PS50928"/>
    </source>
</evidence>
<dbReference type="RefSeq" id="WP_344723320.1">
    <property type="nucleotide sequence ID" value="NZ_BAAAUS010000019.1"/>
</dbReference>
<evidence type="ECO:0000313" key="10">
    <source>
        <dbReference type="Proteomes" id="UP001597114"/>
    </source>
</evidence>
<proteinExistence type="inferred from homology"/>